<organism evidence="2 3">
    <name type="scientific">Syncephalastrum racemosum</name>
    <name type="common">Filamentous fungus</name>
    <dbReference type="NCBI Taxonomy" id="13706"/>
    <lineage>
        <taxon>Eukaryota</taxon>
        <taxon>Fungi</taxon>
        <taxon>Fungi incertae sedis</taxon>
        <taxon>Mucoromycota</taxon>
        <taxon>Mucoromycotina</taxon>
        <taxon>Mucoromycetes</taxon>
        <taxon>Mucorales</taxon>
        <taxon>Syncephalastraceae</taxon>
        <taxon>Syncephalastrum</taxon>
    </lineage>
</organism>
<proteinExistence type="predicted"/>
<reference evidence="2 3" key="1">
    <citation type="submission" date="2016-07" db="EMBL/GenBank/DDBJ databases">
        <title>Pervasive Adenine N6-methylation of Active Genes in Fungi.</title>
        <authorList>
            <consortium name="DOE Joint Genome Institute"/>
            <person name="Mondo S.J."/>
            <person name="Dannebaum R.O."/>
            <person name="Kuo R.C."/>
            <person name="Labutti K."/>
            <person name="Haridas S."/>
            <person name="Kuo A."/>
            <person name="Salamov A."/>
            <person name="Ahrendt S.R."/>
            <person name="Lipzen A."/>
            <person name="Sullivan W."/>
            <person name="Andreopoulos W.B."/>
            <person name="Clum A."/>
            <person name="Lindquist E."/>
            <person name="Daum C."/>
            <person name="Ramamoorthy G.K."/>
            <person name="Gryganskyi A."/>
            <person name="Culley D."/>
            <person name="Magnuson J.K."/>
            <person name="James T.Y."/>
            <person name="O'Malley M.A."/>
            <person name="Stajich J.E."/>
            <person name="Spatafora J.W."/>
            <person name="Visel A."/>
            <person name="Grigoriev I.V."/>
        </authorList>
    </citation>
    <scope>NUCLEOTIDE SEQUENCE [LARGE SCALE GENOMIC DNA]</scope>
    <source>
        <strain evidence="2 3">NRRL 2496</strain>
    </source>
</reference>
<accession>A0A1X2HG84</accession>
<keyword evidence="3" id="KW-1185">Reference proteome</keyword>
<dbReference type="GO" id="GO:0016747">
    <property type="term" value="F:acyltransferase activity, transferring groups other than amino-acyl groups"/>
    <property type="evidence" value="ECO:0007669"/>
    <property type="project" value="TreeGrafter"/>
</dbReference>
<dbReference type="InterPro" id="IPR050317">
    <property type="entry name" value="Plant_Fungal_Acyltransferase"/>
</dbReference>
<dbReference type="Pfam" id="PF02458">
    <property type="entry name" value="Transferase"/>
    <property type="match status" value="1"/>
</dbReference>
<dbReference type="Gene3D" id="3.30.559.10">
    <property type="entry name" value="Chloramphenicol acetyltransferase-like domain"/>
    <property type="match status" value="1"/>
</dbReference>
<dbReference type="InterPro" id="IPR023213">
    <property type="entry name" value="CAT-like_dom_sf"/>
</dbReference>
<dbReference type="PANTHER" id="PTHR31642">
    <property type="entry name" value="TRICHOTHECENE 3-O-ACETYLTRANSFERASE"/>
    <property type="match status" value="1"/>
</dbReference>
<name>A0A1X2HG84_SYNRA</name>
<sequence length="263" mass="29486">MTSETFTVYPTQKHKLPVPPSKIYLHGLDAFNSPIQILNHRFYRVPPSSACNVIKKLRSTLAETLEFYPPITGKVTTCPQGELIIALDKQEGTPFLVHTKDTPYTGDSEDLSPRPGLLLPPDSPILAVKVTVFACGTFAVATSIHHRVTDLRGFLDILELWSKLMRDEPVDLTRIPSDWTRTPSRFFPKPSSRVPDVPPPFHVLSEPRTGPAPYLLVPSVVTRWKITKNDLNNLKRDASPSGSNKGKNKGLSNTRIITYRYLY</sequence>
<dbReference type="Proteomes" id="UP000242180">
    <property type="component" value="Unassembled WGS sequence"/>
</dbReference>
<keyword evidence="1 2" id="KW-0808">Transferase</keyword>
<gene>
    <name evidence="2" type="ORF">BCR43DRAFT_256214</name>
</gene>
<dbReference type="AlphaFoldDB" id="A0A1X2HG84"/>
<dbReference type="STRING" id="13706.A0A1X2HG84"/>
<evidence type="ECO:0000313" key="3">
    <source>
        <dbReference type="Proteomes" id="UP000242180"/>
    </source>
</evidence>
<dbReference type="PANTHER" id="PTHR31642:SF310">
    <property type="entry name" value="FATTY ALCOHOL:CAFFEOYL-COA ACYLTRANSFERASE"/>
    <property type="match status" value="1"/>
</dbReference>
<dbReference type="EMBL" id="MCGN01000004">
    <property type="protein sequence ID" value="ORY97928.1"/>
    <property type="molecule type" value="Genomic_DNA"/>
</dbReference>
<evidence type="ECO:0000313" key="2">
    <source>
        <dbReference type="EMBL" id="ORY97928.1"/>
    </source>
</evidence>
<comment type="caution">
    <text evidence="2">The sequence shown here is derived from an EMBL/GenBank/DDBJ whole genome shotgun (WGS) entry which is preliminary data.</text>
</comment>
<dbReference type="InParanoid" id="A0A1X2HG84"/>
<evidence type="ECO:0000256" key="1">
    <source>
        <dbReference type="ARBA" id="ARBA00022679"/>
    </source>
</evidence>
<protein>
    <submittedName>
        <fullName evidence="2">Transferase</fullName>
    </submittedName>
</protein>
<dbReference type="OrthoDB" id="1862401at2759"/>